<keyword evidence="2" id="KW-1185">Reference proteome</keyword>
<dbReference type="InterPro" id="IPR043138">
    <property type="entry name" value="GGT_lsub"/>
</dbReference>
<dbReference type="Gene3D" id="3.60.20.40">
    <property type="match status" value="1"/>
</dbReference>
<dbReference type="SUPFAM" id="SSF56235">
    <property type="entry name" value="N-terminal nucleophile aminohydrolases (Ntn hydrolases)"/>
    <property type="match status" value="1"/>
</dbReference>
<dbReference type="AlphaFoldDB" id="A0A512PFD3"/>
<dbReference type="PANTHER" id="PTHR43881:SF1">
    <property type="entry name" value="GAMMA-GLUTAMYLTRANSPEPTIDASE (AFU_ORTHOLOGUE AFUA_4G13580)"/>
    <property type="match status" value="1"/>
</dbReference>
<gene>
    <name evidence="1" type="primary">ggt</name>
    <name evidence="1" type="ORF">CSO01_26250</name>
</gene>
<organism evidence="1 2">
    <name type="scientific">Cellulomonas soli</name>
    <dbReference type="NCBI Taxonomy" id="931535"/>
    <lineage>
        <taxon>Bacteria</taxon>
        <taxon>Bacillati</taxon>
        <taxon>Actinomycetota</taxon>
        <taxon>Actinomycetes</taxon>
        <taxon>Micrococcales</taxon>
        <taxon>Cellulomonadaceae</taxon>
        <taxon>Cellulomonas</taxon>
    </lineage>
</organism>
<accession>A0A512PFD3</accession>
<evidence type="ECO:0000313" key="1">
    <source>
        <dbReference type="EMBL" id="GEP69910.1"/>
    </source>
</evidence>
<sequence length="624" mass="64283">MVVTRPELSGTFGMVASTHWLASAAGMRVLEAGGNAFDAAVAAGFTLTVVEPHLNGLGGDAPILGYEAAQDRPFVVCGQGVAPAEATIERYTDLGLTVVPGTGHLAAVVPGAFGAWLDLLARYGTLPLADVLGPAIGYARDGFPLVGAATRTIAAVEELFTEHWPTSAAVYLPHGQVPEAGARFTNADLATTFARLLAAAEAAGPAREAGIEAAGHAFYEGFVAEAVDAFVGSTPLMDSSGTPHTGFLRGADLAAWRATEEPTVAAPFAGHEIHKTAAWGQGPVLLQQLTVLDALGVDELVRAAVRTPTGSRPSVDALVELVHTVVEVADLAFADRDAWYGDVPDVPLTTLLSPAYATQRAALVGPTAAGGLRPGSPDGRTPRYAQALLEARERAERAGTGASSARGSVGLGEPTVSRLGLSPGDTCHVDVVDRWGNRVSATPSGGWLQSSPVVPGLGLSLPTRAQMFWLEAGLPSSLVPGRRPRTTLSPALALRVDGPITGSSGRAGFAFGTPGGDQQDQWTVPFLLRHLLGGLDLQAAIDAPAWHSAHVPGSFDPRTHTPRGLVAESRLGEAVLAGLRERGHAVEDAGPWALGRLSAAGVRDDGLLVAAANPRGRQGYAAGR</sequence>
<dbReference type="InterPro" id="IPR043137">
    <property type="entry name" value="GGT_ssub_C"/>
</dbReference>
<reference evidence="1 2" key="1">
    <citation type="submission" date="2019-07" db="EMBL/GenBank/DDBJ databases">
        <title>Whole genome shotgun sequence of Cellulomonas soli NBRC 109434.</title>
        <authorList>
            <person name="Hosoyama A."/>
            <person name="Uohara A."/>
            <person name="Ohji S."/>
            <person name="Ichikawa N."/>
        </authorList>
    </citation>
    <scope>NUCLEOTIDE SEQUENCE [LARGE SCALE GENOMIC DNA]</scope>
    <source>
        <strain evidence="1 2">NBRC 109434</strain>
    </source>
</reference>
<comment type="caution">
    <text evidence="1">The sequence shown here is derived from an EMBL/GenBank/DDBJ whole genome shotgun (WGS) entry which is preliminary data.</text>
</comment>
<dbReference type="Proteomes" id="UP000321798">
    <property type="component" value="Unassembled WGS sequence"/>
</dbReference>
<dbReference type="OrthoDB" id="9781342at2"/>
<dbReference type="PRINTS" id="PR01210">
    <property type="entry name" value="GGTRANSPTASE"/>
</dbReference>
<proteinExistence type="predicted"/>
<dbReference type="InterPro" id="IPR029055">
    <property type="entry name" value="Ntn_hydrolases_N"/>
</dbReference>
<dbReference type="EMBL" id="BKAL01000009">
    <property type="protein sequence ID" value="GEP69910.1"/>
    <property type="molecule type" value="Genomic_DNA"/>
</dbReference>
<dbReference type="Gene3D" id="1.10.246.130">
    <property type="match status" value="1"/>
</dbReference>
<name>A0A512PFD3_9CELL</name>
<evidence type="ECO:0000313" key="2">
    <source>
        <dbReference type="Proteomes" id="UP000321798"/>
    </source>
</evidence>
<dbReference type="PANTHER" id="PTHR43881">
    <property type="entry name" value="GAMMA-GLUTAMYLTRANSPEPTIDASE (AFU_ORTHOLOGUE AFUA_4G13580)"/>
    <property type="match status" value="1"/>
</dbReference>
<protein>
    <submittedName>
        <fullName evidence="1">Gamma-glutamyltranspeptidase</fullName>
    </submittedName>
</protein>
<dbReference type="InterPro" id="IPR052896">
    <property type="entry name" value="GGT-like_enzyme"/>
</dbReference>
<dbReference type="Pfam" id="PF01019">
    <property type="entry name" value="G_glu_transpept"/>
    <property type="match status" value="1"/>
</dbReference>